<dbReference type="PANTHER" id="PTHR11537:SF254">
    <property type="entry name" value="POTASSIUM VOLTAGE-GATED CHANNEL PROTEIN SHAB"/>
    <property type="match status" value="1"/>
</dbReference>
<feature type="coiled-coil region" evidence="8">
    <location>
        <begin position="259"/>
        <end position="286"/>
    </location>
</feature>
<keyword evidence="2" id="KW-0813">Transport</keyword>
<dbReference type="InterPro" id="IPR028325">
    <property type="entry name" value="VG_K_chnl"/>
</dbReference>
<feature type="transmembrane region" description="Helical" evidence="9">
    <location>
        <begin position="106"/>
        <end position="127"/>
    </location>
</feature>
<keyword evidence="8" id="KW-0175">Coiled coil</keyword>
<dbReference type="PANTHER" id="PTHR11537">
    <property type="entry name" value="VOLTAGE-GATED POTASSIUM CHANNEL"/>
    <property type="match status" value="1"/>
</dbReference>
<proteinExistence type="predicted"/>
<keyword evidence="7" id="KW-0407">Ion channel</keyword>
<feature type="transmembrane region" description="Helical" evidence="9">
    <location>
        <begin position="162"/>
        <end position="186"/>
    </location>
</feature>
<dbReference type="OrthoDB" id="415460at2759"/>
<protein>
    <submittedName>
        <fullName evidence="10">14955_t:CDS:1</fullName>
    </submittedName>
</protein>
<dbReference type="EMBL" id="CAJVPQ010000927">
    <property type="protein sequence ID" value="CAG8520126.1"/>
    <property type="molecule type" value="Genomic_DNA"/>
</dbReference>
<dbReference type="Gene3D" id="1.10.287.70">
    <property type="match status" value="1"/>
</dbReference>
<evidence type="ECO:0000256" key="8">
    <source>
        <dbReference type="SAM" id="Coils"/>
    </source>
</evidence>
<organism evidence="10 11">
    <name type="scientific">Funneliformis caledonium</name>
    <dbReference type="NCBI Taxonomy" id="1117310"/>
    <lineage>
        <taxon>Eukaryota</taxon>
        <taxon>Fungi</taxon>
        <taxon>Fungi incertae sedis</taxon>
        <taxon>Mucoromycota</taxon>
        <taxon>Glomeromycotina</taxon>
        <taxon>Glomeromycetes</taxon>
        <taxon>Glomerales</taxon>
        <taxon>Glomeraceae</taxon>
        <taxon>Funneliformis</taxon>
    </lineage>
</organism>
<dbReference type="GO" id="GO:0008076">
    <property type="term" value="C:voltage-gated potassium channel complex"/>
    <property type="evidence" value="ECO:0007669"/>
    <property type="project" value="InterPro"/>
</dbReference>
<sequence length="302" mass="35297">MDLVDNPLRRSQIGPKNIISDRLEPFPIYHVNSISTDAEPVSIDYDQFQNEDNVENDRYKFTKIRKDLYPLHHDTHQLDSDDLYRTPLQRKFYYFFEEPRSKWAQLYSFVSLLCVLITITVICIDSLPTVFIIKQVNVRICITAMTTTGYGDDLPITLLGRFLATLTTISGLLVIALTSSIIGINSDLEWSKYLRRESRVNFYAMWKAIDDANVEKLSSKEQTAKADLLEFQNGILVDLIEEIQDRFNEIDPPMYKFKYDNLRVEYNQTIGKLSQLELEMKEYENLGNLDDYERLDIIKNDE</sequence>
<name>A0A9N9FA23_9GLOM</name>
<evidence type="ECO:0000256" key="1">
    <source>
        <dbReference type="ARBA" id="ARBA00004141"/>
    </source>
</evidence>
<evidence type="ECO:0000313" key="10">
    <source>
        <dbReference type="EMBL" id="CAG8520126.1"/>
    </source>
</evidence>
<dbReference type="GO" id="GO:0001508">
    <property type="term" value="P:action potential"/>
    <property type="evidence" value="ECO:0007669"/>
    <property type="project" value="TreeGrafter"/>
</dbReference>
<dbReference type="GO" id="GO:0005249">
    <property type="term" value="F:voltage-gated potassium channel activity"/>
    <property type="evidence" value="ECO:0007669"/>
    <property type="project" value="InterPro"/>
</dbReference>
<accession>A0A9N9FA23</accession>
<evidence type="ECO:0000256" key="2">
    <source>
        <dbReference type="ARBA" id="ARBA00022448"/>
    </source>
</evidence>
<comment type="caution">
    <text evidence="10">The sequence shown here is derived from an EMBL/GenBank/DDBJ whole genome shotgun (WGS) entry which is preliminary data.</text>
</comment>
<comment type="subcellular location">
    <subcellularLocation>
        <location evidence="1">Membrane</location>
        <topology evidence="1">Multi-pass membrane protein</topology>
    </subcellularLocation>
</comment>
<evidence type="ECO:0000313" key="11">
    <source>
        <dbReference type="Proteomes" id="UP000789570"/>
    </source>
</evidence>
<evidence type="ECO:0000256" key="7">
    <source>
        <dbReference type="ARBA" id="ARBA00023303"/>
    </source>
</evidence>
<keyword evidence="4 9" id="KW-1133">Transmembrane helix</keyword>
<evidence type="ECO:0000256" key="9">
    <source>
        <dbReference type="SAM" id="Phobius"/>
    </source>
</evidence>
<keyword evidence="6 9" id="KW-0472">Membrane</keyword>
<evidence type="ECO:0000256" key="6">
    <source>
        <dbReference type="ARBA" id="ARBA00023136"/>
    </source>
</evidence>
<keyword evidence="11" id="KW-1185">Reference proteome</keyword>
<keyword evidence="3 9" id="KW-0812">Transmembrane</keyword>
<dbReference type="SUPFAM" id="SSF81324">
    <property type="entry name" value="Voltage-gated potassium channels"/>
    <property type="match status" value="1"/>
</dbReference>
<gene>
    <name evidence="10" type="ORF">FCALED_LOCUS4654</name>
</gene>
<evidence type="ECO:0000256" key="3">
    <source>
        <dbReference type="ARBA" id="ARBA00022692"/>
    </source>
</evidence>
<reference evidence="10" key="1">
    <citation type="submission" date="2021-06" db="EMBL/GenBank/DDBJ databases">
        <authorList>
            <person name="Kallberg Y."/>
            <person name="Tangrot J."/>
            <person name="Rosling A."/>
        </authorList>
    </citation>
    <scope>NUCLEOTIDE SEQUENCE</scope>
    <source>
        <strain evidence="10">UK204</strain>
    </source>
</reference>
<dbReference type="AlphaFoldDB" id="A0A9N9FA23"/>
<dbReference type="Proteomes" id="UP000789570">
    <property type="component" value="Unassembled WGS sequence"/>
</dbReference>
<evidence type="ECO:0000256" key="5">
    <source>
        <dbReference type="ARBA" id="ARBA00023065"/>
    </source>
</evidence>
<evidence type="ECO:0000256" key="4">
    <source>
        <dbReference type="ARBA" id="ARBA00022989"/>
    </source>
</evidence>
<keyword evidence="5" id="KW-0406">Ion transport</keyword>